<feature type="domain" description="Helicase C-terminal" evidence="1">
    <location>
        <begin position="152"/>
        <end position="317"/>
    </location>
</feature>
<sequence length="453" mass="51077">MFGFRKNGERVSPPDLIIQDELHLISGPLGSMVGHYETLITTLCINPNTGKGPKVIASTATISRAKEQAHALYNCGIENIFQFPPQCIDAGESFFAYVENDSTKKPGRVYVGIHASGLPSHATAQVRVISALLQSVKMVSVKDEKERDAYWTIVNYFNSLRELGHAATLVSADIPEYMRAMWNRKNIAKENRRFINKLIELTSRADSSEIPKYLQELELKYLGSNDYKPVDICLATNMISVGLDISRLGIMTVIGQPKTTSEYIQATSRVGRSSEGPGLVFVIYNTSKPRDRSLYEQFYTYHSKIYSYVEPTTVTPFATPVRERALHALIVGLVRYLGNEDNLKSPSPVPSDDLQKMISEIILERVKNIDSTELDNTKNLIYKRFQEWINYSPVVYGNPMGQNMNMPLMYPSSLVGNQDLQKKAWATPTSMRNVDVECEARVIDFYPDEEDKN</sequence>
<keyword evidence="2" id="KW-0378">Hydrolase</keyword>
<evidence type="ECO:0000313" key="2">
    <source>
        <dbReference type="EMBL" id="SEN81682.1"/>
    </source>
</evidence>
<name>A0A1H8JLX8_9BACL</name>
<dbReference type="PROSITE" id="PS51194">
    <property type="entry name" value="HELICASE_CTER"/>
    <property type="match status" value="1"/>
</dbReference>
<dbReference type="EMBL" id="FOCQ01000030">
    <property type="protein sequence ID" value="SEN81682.1"/>
    <property type="molecule type" value="Genomic_DNA"/>
</dbReference>
<dbReference type="InterPro" id="IPR001650">
    <property type="entry name" value="Helicase_C-like"/>
</dbReference>
<dbReference type="Proteomes" id="UP000199695">
    <property type="component" value="Unassembled WGS sequence"/>
</dbReference>
<accession>A0A1H8JLX8</accession>
<evidence type="ECO:0000313" key="3">
    <source>
        <dbReference type="Proteomes" id="UP000199695"/>
    </source>
</evidence>
<dbReference type="STRING" id="1173111.SAMN05444955_1302"/>
<dbReference type="Pfam" id="PF00271">
    <property type="entry name" value="Helicase_C"/>
    <property type="match status" value="1"/>
</dbReference>
<keyword evidence="3" id="KW-1185">Reference proteome</keyword>
<organism evidence="2 3">
    <name type="scientific">Lihuaxuella thermophila</name>
    <dbReference type="NCBI Taxonomy" id="1173111"/>
    <lineage>
        <taxon>Bacteria</taxon>
        <taxon>Bacillati</taxon>
        <taxon>Bacillota</taxon>
        <taxon>Bacilli</taxon>
        <taxon>Bacillales</taxon>
        <taxon>Thermoactinomycetaceae</taxon>
        <taxon>Lihuaxuella</taxon>
    </lineage>
</organism>
<protein>
    <submittedName>
        <fullName evidence="2">Helicase conserved C-terminal domain-containing protein</fullName>
    </submittedName>
</protein>
<gene>
    <name evidence="2" type="ORF">SAMN05444955_1302</name>
</gene>
<keyword evidence="2" id="KW-0067">ATP-binding</keyword>
<reference evidence="2 3" key="1">
    <citation type="submission" date="2016-10" db="EMBL/GenBank/DDBJ databases">
        <authorList>
            <person name="de Groot N.N."/>
        </authorList>
    </citation>
    <scope>NUCLEOTIDE SEQUENCE [LARGE SCALE GENOMIC DNA]</scope>
    <source>
        <strain evidence="2 3">DSM 46701</strain>
    </source>
</reference>
<dbReference type="InterPro" id="IPR027417">
    <property type="entry name" value="P-loop_NTPase"/>
</dbReference>
<dbReference type="AlphaFoldDB" id="A0A1H8JLX8"/>
<dbReference type="SUPFAM" id="SSF52540">
    <property type="entry name" value="P-loop containing nucleoside triphosphate hydrolases"/>
    <property type="match status" value="1"/>
</dbReference>
<dbReference type="GO" id="GO:0004386">
    <property type="term" value="F:helicase activity"/>
    <property type="evidence" value="ECO:0007669"/>
    <property type="project" value="UniProtKB-KW"/>
</dbReference>
<evidence type="ECO:0000259" key="1">
    <source>
        <dbReference type="PROSITE" id="PS51194"/>
    </source>
</evidence>
<dbReference type="CDD" id="cd18785">
    <property type="entry name" value="SF2_C"/>
    <property type="match status" value="1"/>
</dbReference>
<keyword evidence="2" id="KW-0347">Helicase</keyword>
<proteinExistence type="predicted"/>
<keyword evidence="2" id="KW-0547">Nucleotide-binding</keyword>
<dbReference type="Gene3D" id="3.40.50.300">
    <property type="entry name" value="P-loop containing nucleotide triphosphate hydrolases"/>
    <property type="match status" value="1"/>
</dbReference>